<dbReference type="InterPro" id="IPR011840">
    <property type="entry name" value="PulA_typeI"/>
</dbReference>
<comment type="similarity">
    <text evidence="1">Belongs to the glycosyl hydrolase 13 family.</text>
</comment>
<dbReference type="EMBL" id="FUWO01000031">
    <property type="protein sequence ID" value="SJZ87588.1"/>
    <property type="molecule type" value="Genomic_DNA"/>
</dbReference>
<dbReference type="RefSeq" id="WP_066126306.1">
    <property type="nucleotide sequence ID" value="NZ_FUWO01000031.1"/>
</dbReference>
<evidence type="ECO:0000313" key="4">
    <source>
        <dbReference type="Proteomes" id="UP000189941"/>
    </source>
</evidence>
<organism evidence="3 4">
    <name type="scientific">Globicatella sulfidifaciens DSM 15739</name>
    <dbReference type="NCBI Taxonomy" id="1121925"/>
    <lineage>
        <taxon>Bacteria</taxon>
        <taxon>Bacillati</taxon>
        <taxon>Bacillota</taxon>
        <taxon>Bacilli</taxon>
        <taxon>Lactobacillales</taxon>
        <taxon>Aerococcaceae</taxon>
        <taxon>Globicatella</taxon>
    </lineage>
</organism>
<dbReference type="GO" id="GO:0005975">
    <property type="term" value="P:carbohydrate metabolic process"/>
    <property type="evidence" value="ECO:0007669"/>
    <property type="project" value="InterPro"/>
</dbReference>
<dbReference type="SUPFAM" id="SSF51445">
    <property type="entry name" value="(Trans)glycosidases"/>
    <property type="match status" value="1"/>
</dbReference>
<dbReference type="Gene3D" id="3.20.20.80">
    <property type="entry name" value="Glycosidases"/>
    <property type="match status" value="1"/>
</dbReference>
<keyword evidence="4" id="KW-1185">Reference proteome</keyword>
<dbReference type="InterPro" id="IPR017853">
    <property type="entry name" value="GH"/>
</dbReference>
<sequence>MERYKPLVLDEFIPQPQTKLYIESPEIQELEKLAYDGPLGALYTKEKTAFHLWAPTVMAVNLIVYEDNYAPAKKIIPMMLNDELHIWQTEVEGDCHGLTYRYELFYTDGTSRRSVDPYSRAVTVNGKRSVVVDLPRTNPENWGERMEPFSAPTDAIIYEANIRDFSMDVNSGIKNKGKYLGVIEEGTRNPLGSKTGLDYLKELGITHVEFLPMFDFATVDETGEVPTEYNWGYDPLNYNAPEGTYSTNAYDPLLRITEMKQMIQGLHDAGIRVIMDVVYNHVYEVDNHSLNRTVPGYYFRTTHEGYLSNGTGVGNDTASERKMMRKYILDSVTYWAKEFHLDGFRFDLMGIHDIETMNAVRKALDEIDPSIIVFGEGWDLMTELPWYKKASHHNAIEMPRVGQFNDGIREALKGNDFDPTTRGFINGAWYTENKLADNFMAAISTGQYSEPGQVIQYVEAHDNYTLYDRLVTADPSLDKDTIIRRHELATTAVLLSQGVPFIHAGQEFLRTKFGVRDSYNSADQINKMDWLRQEKYEHTVVMVRDLIKLRKAEPLLRLKTYEEIGRTMRILHASYQRVAFEYRQDNERMIIVLNAQSNPLKYDLEQGDYIMKLVDGEVFLDDDHMTGEIDSFLIEPYTTLVLKQYLD</sequence>
<evidence type="ECO:0000313" key="3">
    <source>
        <dbReference type="EMBL" id="SJZ87588.1"/>
    </source>
</evidence>
<dbReference type="AlphaFoldDB" id="A0A1T4P9P2"/>
<dbReference type="STRING" id="1121925.SAMN02746011_01975"/>
<dbReference type="SMART" id="SM00642">
    <property type="entry name" value="Aamy"/>
    <property type="match status" value="1"/>
</dbReference>
<dbReference type="OrthoDB" id="9761875at2"/>
<dbReference type="CDD" id="cd02860">
    <property type="entry name" value="E_set_Pullulanase"/>
    <property type="match status" value="1"/>
</dbReference>
<dbReference type="Proteomes" id="UP000189941">
    <property type="component" value="Unassembled WGS sequence"/>
</dbReference>
<dbReference type="Gene3D" id="2.60.40.10">
    <property type="entry name" value="Immunoglobulins"/>
    <property type="match status" value="1"/>
</dbReference>
<dbReference type="Pfam" id="PF00128">
    <property type="entry name" value="Alpha-amylase"/>
    <property type="match status" value="2"/>
</dbReference>
<dbReference type="CDD" id="cd11341">
    <property type="entry name" value="AmyAc_Pullulanase_LD-like"/>
    <property type="match status" value="1"/>
</dbReference>
<dbReference type="PANTHER" id="PTHR43002">
    <property type="entry name" value="GLYCOGEN DEBRANCHING ENZYME"/>
    <property type="match status" value="1"/>
</dbReference>
<gene>
    <name evidence="3" type="ORF">SAMN02746011_01975</name>
</gene>
<dbReference type="InterPro" id="IPR004193">
    <property type="entry name" value="Glyco_hydro_13_N"/>
</dbReference>
<protein>
    <submittedName>
        <fullName evidence="3">Pullulanase, type I</fullName>
    </submittedName>
</protein>
<dbReference type="NCBIfam" id="TIGR02104">
    <property type="entry name" value="pulA_typeI"/>
    <property type="match status" value="1"/>
</dbReference>
<accession>A0A1T4P9P2</accession>
<evidence type="ECO:0000256" key="1">
    <source>
        <dbReference type="ARBA" id="ARBA00008061"/>
    </source>
</evidence>
<reference evidence="4" key="1">
    <citation type="submission" date="2017-02" db="EMBL/GenBank/DDBJ databases">
        <authorList>
            <person name="Varghese N."/>
            <person name="Submissions S."/>
        </authorList>
    </citation>
    <scope>NUCLEOTIDE SEQUENCE [LARGE SCALE GENOMIC DNA]</scope>
    <source>
        <strain evidence="4">DSM 15739</strain>
    </source>
</reference>
<dbReference type="InterPro" id="IPR006047">
    <property type="entry name" value="GH13_cat_dom"/>
</dbReference>
<dbReference type="InterPro" id="IPR014756">
    <property type="entry name" value="Ig_E-set"/>
</dbReference>
<proteinExistence type="inferred from homology"/>
<dbReference type="SUPFAM" id="SSF81296">
    <property type="entry name" value="E set domains"/>
    <property type="match status" value="1"/>
</dbReference>
<name>A0A1T4P9P2_9LACT</name>
<feature type="domain" description="Glycosyl hydrolase family 13 catalytic" evidence="2">
    <location>
        <begin position="159"/>
        <end position="550"/>
    </location>
</feature>
<dbReference type="Pfam" id="PF02922">
    <property type="entry name" value="CBM_48"/>
    <property type="match status" value="1"/>
</dbReference>
<dbReference type="InterPro" id="IPR013783">
    <property type="entry name" value="Ig-like_fold"/>
</dbReference>
<evidence type="ECO:0000259" key="2">
    <source>
        <dbReference type="SMART" id="SM00642"/>
    </source>
</evidence>
<dbReference type="SMR" id="A0A1T4P9P2"/>
<dbReference type="GO" id="GO:0004553">
    <property type="term" value="F:hydrolase activity, hydrolyzing O-glycosyl compounds"/>
    <property type="evidence" value="ECO:0007669"/>
    <property type="project" value="InterPro"/>
</dbReference>